<evidence type="ECO:0000256" key="1">
    <source>
        <dbReference type="SAM" id="MobiDB-lite"/>
    </source>
</evidence>
<evidence type="ECO:0000313" key="2">
    <source>
        <dbReference type="EMBL" id="EPQ09967.1"/>
    </source>
</evidence>
<feature type="region of interest" description="Disordered" evidence="1">
    <location>
        <begin position="47"/>
        <end position="107"/>
    </location>
</feature>
<feature type="region of interest" description="Disordered" evidence="1">
    <location>
        <begin position="1"/>
        <end position="32"/>
    </location>
</feature>
<dbReference type="EMBL" id="KE162874">
    <property type="protein sequence ID" value="EPQ09967.1"/>
    <property type="molecule type" value="Genomic_DNA"/>
</dbReference>
<reference evidence="2 3" key="1">
    <citation type="journal article" date="2013" name="Nat. Commun.">
        <title>Genome analysis reveals insights into physiology and longevity of the Brandt's bat Myotis brandtii.</title>
        <authorList>
            <person name="Seim I."/>
            <person name="Fang X."/>
            <person name="Xiong Z."/>
            <person name="Lobanov A.V."/>
            <person name="Huang Z."/>
            <person name="Ma S."/>
            <person name="Feng Y."/>
            <person name="Turanov A.A."/>
            <person name="Zhu Y."/>
            <person name="Lenz T.L."/>
            <person name="Gerashchenko M.V."/>
            <person name="Fan D."/>
            <person name="Hee Yim S."/>
            <person name="Yao X."/>
            <person name="Jordan D."/>
            <person name="Xiong Y."/>
            <person name="Ma Y."/>
            <person name="Lyapunov A.N."/>
            <person name="Chen G."/>
            <person name="Kulakova O.I."/>
            <person name="Sun Y."/>
            <person name="Lee S.G."/>
            <person name="Bronson R.T."/>
            <person name="Moskalev A.A."/>
            <person name="Sunyaev S.R."/>
            <person name="Zhang G."/>
            <person name="Krogh A."/>
            <person name="Wang J."/>
            <person name="Gladyshev V.N."/>
        </authorList>
    </citation>
    <scope>NUCLEOTIDE SEQUENCE [LARGE SCALE GENOMIC DNA]</scope>
</reference>
<accession>S7PNN3</accession>
<protein>
    <submittedName>
        <fullName evidence="2">Uncharacterized protein</fullName>
    </submittedName>
</protein>
<keyword evidence="3" id="KW-1185">Reference proteome</keyword>
<gene>
    <name evidence="2" type="ORF">D623_10001293</name>
</gene>
<dbReference type="AlphaFoldDB" id="S7PNN3"/>
<sequence length="183" mass="20520">MPDSDGQWCFPRPSTRPSGHPSASGSPLSGLQRLARKLEKEMKDLDSIEVFLPPTPRTWDKSTRETERGGAPWPGHPELWTGSENPAFGPRTSRRRPAWSWPLGSLMGTPPGRLERPVLLWLRPGGEHRLEKPLPQSPGPVALPGHLCSQRPSFFYTYDIFEDVDSSGQVRPERRQPRAISRG</sequence>
<feature type="compositionally biased region" description="Basic and acidic residues" evidence="1">
    <location>
        <begin position="58"/>
        <end position="68"/>
    </location>
</feature>
<proteinExistence type="predicted"/>
<dbReference type="Proteomes" id="UP000052978">
    <property type="component" value="Unassembled WGS sequence"/>
</dbReference>
<feature type="compositionally biased region" description="Polar residues" evidence="1">
    <location>
        <begin position="15"/>
        <end position="29"/>
    </location>
</feature>
<name>S7PNN3_MYOBR</name>
<organism evidence="2 3">
    <name type="scientific">Myotis brandtii</name>
    <name type="common">Brandt's bat</name>
    <dbReference type="NCBI Taxonomy" id="109478"/>
    <lineage>
        <taxon>Eukaryota</taxon>
        <taxon>Metazoa</taxon>
        <taxon>Chordata</taxon>
        <taxon>Craniata</taxon>
        <taxon>Vertebrata</taxon>
        <taxon>Euteleostomi</taxon>
        <taxon>Mammalia</taxon>
        <taxon>Eutheria</taxon>
        <taxon>Laurasiatheria</taxon>
        <taxon>Chiroptera</taxon>
        <taxon>Yangochiroptera</taxon>
        <taxon>Vespertilionidae</taxon>
        <taxon>Myotis</taxon>
    </lineage>
</organism>
<evidence type="ECO:0000313" key="3">
    <source>
        <dbReference type="Proteomes" id="UP000052978"/>
    </source>
</evidence>